<keyword evidence="2" id="KW-1185">Reference proteome</keyword>
<accession>A0A4R7V100</accession>
<dbReference type="OrthoDB" id="3696103at2"/>
<evidence type="ECO:0000313" key="2">
    <source>
        <dbReference type="Proteomes" id="UP000294927"/>
    </source>
</evidence>
<organism evidence="1 2">
    <name type="scientific">Actinophytocola oryzae</name>
    <dbReference type="NCBI Taxonomy" id="502181"/>
    <lineage>
        <taxon>Bacteria</taxon>
        <taxon>Bacillati</taxon>
        <taxon>Actinomycetota</taxon>
        <taxon>Actinomycetes</taxon>
        <taxon>Pseudonocardiales</taxon>
        <taxon>Pseudonocardiaceae</taxon>
    </lineage>
</organism>
<protein>
    <submittedName>
        <fullName evidence="1">Uncharacterized protein</fullName>
    </submittedName>
</protein>
<dbReference type="EMBL" id="SOCP01000018">
    <property type="protein sequence ID" value="TDV42167.1"/>
    <property type="molecule type" value="Genomic_DNA"/>
</dbReference>
<reference evidence="1 2" key="1">
    <citation type="submission" date="2019-03" db="EMBL/GenBank/DDBJ databases">
        <title>Genomic Encyclopedia of Archaeal and Bacterial Type Strains, Phase II (KMG-II): from individual species to whole genera.</title>
        <authorList>
            <person name="Goeker M."/>
        </authorList>
    </citation>
    <scope>NUCLEOTIDE SEQUENCE [LARGE SCALE GENOMIC DNA]</scope>
    <source>
        <strain evidence="1 2">DSM 45499</strain>
    </source>
</reference>
<name>A0A4R7V100_9PSEU</name>
<dbReference type="Proteomes" id="UP000294927">
    <property type="component" value="Unassembled WGS sequence"/>
</dbReference>
<dbReference type="RefSeq" id="WP_133907374.1">
    <property type="nucleotide sequence ID" value="NZ_SOCP01000018.1"/>
</dbReference>
<dbReference type="AlphaFoldDB" id="A0A4R7V100"/>
<proteinExistence type="predicted"/>
<gene>
    <name evidence="1" type="ORF">CLV71_11837</name>
</gene>
<comment type="caution">
    <text evidence="1">The sequence shown here is derived from an EMBL/GenBank/DDBJ whole genome shotgun (WGS) entry which is preliminary data.</text>
</comment>
<evidence type="ECO:0000313" key="1">
    <source>
        <dbReference type="EMBL" id="TDV42167.1"/>
    </source>
</evidence>
<sequence>MTTTNINVEAVKDSAANLGRIMDDMSAFNALRASFPSIGNFDLAQQLQVIIDDRRNGVVAHADQLRISLDEISAALNQIATNVENIDNGNAAAILAVVADLRTRVSEDLAGLGDPAS</sequence>